<dbReference type="EMBL" id="JADGJH010002393">
    <property type="protein sequence ID" value="KAJ3098782.1"/>
    <property type="molecule type" value="Genomic_DNA"/>
</dbReference>
<keyword evidence="6" id="KW-1185">Reference proteome</keyword>
<sequence>MVFPTVELCTGVNTTNKTTETHQQQKYFLIASPASVSPTQPSGSAGADRSKKTDTNDDLTDFDSVDSPYRYLGLLGRLRTVVIAQSRLLAYTSEVGEAFRPVTNQWFVKSAYAVSWAYVIGDVGLEAYKMRNHGGSDVDVARTAIERGVFQSLASMLFPAYTVHTVVHQAARFFKAPKPSLLTRFGPSAIGLSTIPFLPLIFDKPTEHVTEYLFDAVWPLSADGKKAQAEIHGHGSFGKKEN</sequence>
<dbReference type="PANTHER" id="PTHR11001">
    <property type="entry name" value="MITOCHONDRIAL FISSION PROCESS PROTEIN 1"/>
    <property type="match status" value="1"/>
</dbReference>
<organism evidence="5 6">
    <name type="scientific">Physocladia obscura</name>
    <dbReference type="NCBI Taxonomy" id="109957"/>
    <lineage>
        <taxon>Eukaryota</taxon>
        <taxon>Fungi</taxon>
        <taxon>Fungi incertae sedis</taxon>
        <taxon>Chytridiomycota</taxon>
        <taxon>Chytridiomycota incertae sedis</taxon>
        <taxon>Chytridiomycetes</taxon>
        <taxon>Chytridiales</taxon>
        <taxon>Chytriomycetaceae</taxon>
        <taxon>Physocladia</taxon>
    </lineage>
</organism>
<protein>
    <recommendedName>
        <fullName evidence="2">Mitochondrial fission process protein 1</fullName>
    </recommendedName>
    <alternativeName>
        <fullName evidence="3">Mitochondrial 18 kDa protein</fullName>
    </alternativeName>
</protein>
<dbReference type="GO" id="GO:0005739">
    <property type="term" value="C:mitochondrion"/>
    <property type="evidence" value="ECO:0007669"/>
    <property type="project" value="TreeGrafter"/>
</dbReference>
<dbReference type="InterPro" id="IPR019560">
    <property type="entry name" value="Mitochondrial_18_kDa_protein"/>
</dbReference>
<dbReference type="Pfam" id="PF10558">
    <property type="entry name" value="MTP18"/>
    <property type="match status" value="2"/>
</dbReference>
<name>A0AAD5SSC2_9FUNG</name>
<evidence type="ECO:0000256" key="3">
    <source>
        <dbReference type="ARBA" id="ARBA00029631"/>
    </source>
</evidence>
<evidence type="ECO:0000256" key="4">
    <source>
        <dbReference type="SAM" id="MobiDB-lite"/>
    </source>
</evidence>
<gene>
    <name evidence="5" type="ORF">HK100_005022</name>
</gene>
<reference evidence="5" key="1">
    <citation type="submission" date="2020-05" db="EMBL/GenBank/DDBJ databases">
        <title>Phylogenomic resolution of chytrid fungi.</title>
        <authorList>
            <person name="Stajich J.E."/>
            <person name="Amses K."/>
            <person name="Simmons R."/>
            <person name="Seto K."/>
            <person name="Myers J."/>
            <person name="Bonds A."/>
            <person name="Quandt C.A."/>
            <person name="Barry K."/>
            <person name="Liu P."/>
            <person name="Grigoriev I."/>
            <person name="Longcore J.E."/>
            <person name="James T.Y."/>
        </authorList>
    </citation>
    <scope>NUCLEOTIDE SEQUENCE</scope>
    <source>
        <strain evidence="5">JEL0513</strain>
    </source>
</reference>
<dbReference type="GO" id="GO:0000266">
    <property type="term" value="P:mitochondrial fission"/>
    <property type="evidence" value="ECO:0007669"/>
    <property type="project" value="TreeGrafter"/>
</dbReference>
<accession>A0AAD5SSC2</accession>
<evidence type="ECO:0000313" key="5">
    <source>
        <dbReference type="EMBL" id="KAJ3098782.1"/>
    </source>
</evidence>
<proteinExistence type="inferred from homology"/>
<dbReference type="AlphaFoldDB" id="A0AAD5SSC2"/>
<evidence type="ECO:0000313" key="6">
    <source>
        <dbReference type="Proteomes" id="UP001211907"/>
    </source>
</evidence>
<feature type="region of interest" description="Disordered" evidence="4">
    <location>
        <begin position="34"/>
        <end position="59"/>
    </location>
</feature>
<dbReference type="Proteomes" id="UP001211907">
    <property type="component" value="Unassembled WGS sequence"/>
</dbReference>
<feature type="compositionally biased region" description="Polar residues" evidence="4">
    <location>
        <begin position="34"/>
        <end position="43"/>
    </location>
</feature>
<comment type="caution">
    <text evidence="5">The sequence shown here is derived from an EMBL/GenBank/DDBJ whole genome shotgun (WGS) entry which is preliminary data.</text>
</comment>
<comment type="similarity">
    <text evidence="1">Belongs to the MTFP1 family.</text>
</comment>
<evidence type="ECO:0000256" key="2">
    <source>
        <dbReference type="ARBA" id="ARBA00017835"/>
    </source>
</evidence>
<dbReference type="PANTHER" id="PTHR11001:SF2">
    <property type="entry name" value="MITOCHONDRIAL FISSION PROCESS PROTEIN 1"/>
    <property type="match status" value="1"/>
</dbReference>
<evidence type="ECO:0000256" key="1">
    <source>
        <dbReference type="ARBA" id="ARBA00009224"/>
    </source>
</evidence>